<name>A0A6P7XJK9_9AMPH</name>
<protein>
    <submittedName>
        <fullName evidence="3 4">Tastin isoform X1</fullName>
    </submittedName>
</protein>
<gene>
    <name evidence="3 4" type="primary">TROAP</name>
</gene>
<accession>A0A6P7XJK9</accession>
<dbReference type="GeneID" id="115465928"/>
<dbReference type="PANTHER" id="PTHR15289:SF3">
    <property type="entry name" value="TASTIN"/>
    <property type="match status" value="1"/>
</dbReference>
<dbReference type="AlphaFoldDB" id="A0A6P7XJK9"/>
<evidence type="ECO:0000313" key="3">
    <source>
        <dbReference type="RefSeq" id="XP_030052668.1"/>
    </source>
</evidence>
<evidence type="ECO:0000256" key="1">
    <source>
        <dbReference type="SAM" id="MobiDB-lite"/>
    </source>
</evidence>
<keyword evidence="2" id="KW-1185">Reference proteome</keyword>
<organism evidence="2 3">
    <name type="scientific">Microcaecilia unicolor</name>
    <dbReference type="NCBI Taxonomy" id="1415580"/>
    <lineage>
        <taxon>Eukaryota</taxon>
        <taxon>Metazoa</taxon>
        <taxon>Chordata</taxon>
        <taxon>Craniata</taxon>
        <taxon>Vertebrata</taxon>
        <taxon>Euteleostomi</taxon>
        <taxon>Amphibia</taxon>
        <taxon>Gymnophiona</taxon>
        <taxon>Siphonopidae</taxon>
        <taxon>Microcaecilia</taxon>
    </lineage>
</organism>
<feature type="compositionally biased region" description="Polar residues" evidence="1">
    <location>
        <begin position="610"/>
        <end position="623"/>
    </location>
</feature>
<sequence length="827" mass="88402">MQSERASHLGLVKNQLVGKENIPCTEDGLDTAFKSKIPVLIKATPMPYFNSIHQSFQNKFQKGKAVRKKACTRPCPFNLTKKGERFQLQPVTDVSHQPLPESDRTLCPSKNRGLQGPLLENRQRTKCDATAEGFKADPAALASILSNSGLSSKAMGISRAASVVQRVPLRESRNDGASACLSCGSSLSRVESIYSSCTSRKMAKALEETPQQTQDLKPVLLSRPLPSLLMGMSSTAQPKTDSQAQSTGVMPGTEELCRAGQGGTGERRAGVAGGKGNLAEDRKPVIQDALAESLLCPVVPKNVSLLDPVASAPDTCPSVPNSLTCLGTVTPSICSVVPENLACPAVAAVAPDGVLSKAVEDSKDFVPDLEALASILSNTGLTSSRMASSKKSSMAQRVPVRGRPMTSLYSAGSSSSMANRGSLFGQRMSFDPKMSSGHKSRLEFKEREMCGTPFRVPEPSTKPLPPCSAQRVAIQHPLYPQLHRSLRRRPVFPKTQDKATVAETQQTPSLMCRQRTNVPSPQSLDSGGGAEEEDAGLPMEKIAVQLFSDVGAAAGDLGPAVALPSVEVNQDMNKLKRIELLARLFIQEMEGIAQPSASRDLGTFMPADKIQSSRNSPASSRTLSKPEDGMINSKRCPAPCQLNQPTAESGLGTCVLQNRVPSGGGLAAGLWDTGGSSTDQSGSPPCCPVPAVASDTFLDVDKTLGHPSQRPLCSNQTSQAWGPPLDLGPGPQSLTAVSLDRAVHSPRLPRIPTTSHVVKQRLYRLATSSQRFKESCLDDECAFYTSRIARQSQDSRLDAREYFLNPVAETLAWQEALSFIPIKHGEV</sequence>
<feature type="region of interest" description="Disordered" evidence="1">
    <location>
        <begin position="515"/>
        <end position="534"/>
    </location>
</feature>
<feature type="region of interest" description="Disordered" evidence="1">
    <location>
        <begin position="607"/>
        <end position="631"/>
    </location>
</feature>
<proteinExistence type="predicted"/>
<feature type="region of interest" description="Disordered" evidence="1">
    <location>
        <begin position="95"/>
        <end position="115"/>
    </location>
</feature>
<dbReference type="RefSeq" id="XP_030052669.1">
    <property type="nucleotide sequence ID" value="XM_030196809.1"/>
</dbReference>
<dbReference type="RefSeq" id="XP_030052668.1">
    <property type="nucleotide sequence ID" value="XM_030196808.1"/>
</dbReference>
<dbReference type="InterPro" id="IPR026133">
    <property type="entry name" value="Tastin"/>
</dbReference>
<dbReference type="Proteomes" id="UP000515156">
    <property type="component" value="Chromosome 3"/>
</dbReference>
<evidence type="ECO:0000313" key="4">
    <source>
        <dbReference type="RefSeq" id="XP_030052669.1"/>
    </source>
</evidence>
<dbReference type="OrthoDB" id="8722817at2759"/>
<dbReference type="CTD" id="10024"/>
<dbReference type="PANTHER" id="PTHR15289">
    <property type="entry name" value="TASTIN"/>
    <property type="match status" value="1"/>
</dbReference>
<dbReference type="KEGG" id="muo:115465928"/>
<reference evidence="3 4" key="1">
    <citation type="submission" date="2025-04" db="UniProtKB">
        <authorList>
            <consortium name="RefSeq"/>
        </authorList>
    </citation>
    <scope>IDENTIFICATION</scope>
</reference>
<evidence type="ECO:0000313" key="2">
    <source>
        <dbReference type="Proteomes" id="UP000515156"/>
    </source>
</evidence>